<reference evidence="1 2" key="1">
    <citation type="submission" date="2021-08" db="EMBL/GenBank/DDBJ databases">
        <title>Streptomyces sp. PTM05 isolated from lichen.</title>
        <authorList>
            <person name="Somphong A."/>
            <person name="Phongsopitanun W."/>
            <person name="Tanasupawat S."/>
        </authorList>
    </citation>
    <scope>NUCLEOTIDE SEQUENCE [LARGE SCALE GENOMIC DNA]</scope>
    <source>
        <strain evidence="1 2">Ptm05</strain>
    </source>
</reference>
<dbReference type="Proteomes" id="UP001198565">
    <property type="component" value="Unassembled WGS sequence"/>
</dbReference>
<name>A0ABS7R0J0_9ACTN</name>
<dbReference type="RefSeq" id="WP_222981876.1">
    <property type="nucleotide sequence ID" value="NZ_JAINVZ010000033.1"/>
</dbReference>
<proteinExistence type="predicted"/>
<gene>
    <name evidence="1" type="ORF">K7472_29675</name>
</gene>
<dbReference type="Pfam" id="PF22531">
    <property type="entry name" value="DUF7002"/>
    <property type="match status" value="1"/>
</dbReference>
<keyword evidence="2" id="KW-1185">Reference proteome</keyword>
<dbReference type="EMBL" id="JAINVZ010000033">
    <property type="protein sequence ID" value="MBY8888984.1"/>
    <property type="molecule type" value="Genomic_DNA"/>
</dbReference>
<sequence length="211" mass="23357">MDIDELVGRYPRLYHLAEAGAARSITAHGLLTAERIVSTSALTADEQAAVLGSPRPRRLTVPHPVLGDVALRDQTPLRPHILDRVLLDMSAQEWLAALNERVFLWLHPQRLDQLLKARRNRGRPHDVLVLDTAGLVAAHGDRIRLSAINSGATLYPNAPVRGTRTFQTIAGYPFAERLRGRTPWTVIVELAVLDGIPDIATYVTEIRRIPG</sequence>
<evidence type="ECO:0000313" key="2">
    <source>
        <dbReference type="Proteomes" id="UP001198565"/>
    </source>
</evidence>
<dbReference type="InterPro" id="IPR054271">
    <property type="entry name" value="DUF7002"/>
</dbReference>
<comment type="caution">
    <text evidence="1">The sequence shown here is derived from an EMBL/GenBank/DDBJ whole genome shotgun (WGS) entry which is preliminary data.</text>
</comment>
<accession>A0ABS7R0J0</accession>
<organism evidence="1 2">
    <name type="scientific">Streptantibioticus parmotrematis</name>
    <dbReference type="NCBI Taxonomy" id="2873249"/>
    <lineage>
        <taxon>Bacteria</taxon>
        <taxon>Bacillati</taxon>
        <taxon>Actinomycetota</taxon>
        <taxon>Actinomycetes</taxon>
        <taxon>Kitasatosporales</taxon>
        <taxon>Streptomycetaceae</taxon>
        <taxon>Streptantibioticus</taxon>
    </lineage>
</organism>
<protein>
    <submittedName>
        <fullName evidence="1">Uncharacterized protein</fullName>
    </submittedName>
</protein>
<evidence type="ECO:0000313" key="1">
    <source>
        <dbReference type="EMBL" id="MBY8888984.1"/>
    </source>
</evidence>